<dbReference type="Pfam" id="PF01345">
    <property type="entry name" value="DUF11"/>
    <property type="match status" value="1"/>
</dbReference>
<name>A0A6S6TK30_9BACT</name>
<dbReference type="SUPFAM" id="SSF117074">
    <property type="entry name" value="Hypothetical protein PA1324"/>
    <property type="match status" value="1"/>
</dbReference>
<dbReference type="NCBIfam" id="TIGR01451">
    <property type="entry name" value="B_ant_repeat"/>
    <property type="match status" value="1"/>
</dbReference>
<protein>
    <recommendedName>
        <fullName evidence="2">DUF11 domain-containing protein</fullName>
    </recommendedName>
</protein>
<feature type="chain" id="PRO_5028140456" description="DUF11 domain-containing protein" evidence="1">
    <location>
        <begin position="23"/>
        <end position="1488"/>
    </location>
</feature>
<sequence>MQKIIKYFILTTLFLFSSFLSALEVGESITNTASATYSIHGVDKNISSNTLAHIIEESDASITFMTSSQNGTQTAVLGISSYRDANGVWREGDASSLGNDTPLSLEDTEVYGVEDTVIISVTDADRNANRLLREVIEVTVTTSNGDTEVLSLRETSENSGIFVAYIVLSSQVGTSYDNRLYVQNGDTLVANYENSSINVKSDTAVVMLDQDLNIWIEKQVNKTASSVGELLEYTLVVHNDEEFPVSNLTIQDALPLGVKYEKTVANTNGETFTPTFSDDAKTVFFAIDKIVAGESLEIKFIASVTAGVQNRQVVNQAWVTQNNGFKSNVATVTTLINEELMRSKGIIMGQVYDAKEKAKARGVAGVRLYLENGLYVVTDEAGKYHFDGIEAGNHIIQVDKALLPQGYKMGKCEENARNAGSDFSQFVKVGQGALKRVNFCVERNGELVETKTKEAYVIPTKVETMPTYGVKDLEQADKREILWPPVGYVPFIPSTKIAVKHAKNERIDICLNGQRVSKMNYSTNVTSKKSKNVIDIYTGVDLLERGNIIKVEYFDKANKLLETLSRKVHVSSAPVQVRYMKENSYTVADGKNSPVIAVKFLDDAGQPLRAGMTGTFSIDAPYASQEYLEQLKKNPLALSSAQNRYTVHSDGIAYIKLQPTTESGEVTLHFQLQERDEVIRAWLKPELREWIMVGFAEGTVGYNTLKGNRESLGEIGAEDKTITEGRVSFFAKGKVKGDWLMSMAYDTGKDTSQTEFFDEIDPNAYYTLYNDNSQQNQEAASREKLYVKLEKEQFNILFGDYSTDLSYTELSAYSRRFTGVKSEYHGEHVEAKAFVSHTEQLFIKDEIRGDGTSGYYYLKSKNMLQFSEQITIEVRDRYRTEEIVSSTSLQRFKDYEIDYALGRLYFKEPIYSTDETFNPRFIVVDYEVNGDAGKYYTYGGRTAIKVLEDKVEIGATYISEDSSKKSSELMGADARVEIAQNTTVKAEYAKTKTVEEASSSQGEAKLAAIEHVSNGVYVRAYFREQESAFGLGQLSDSLGATRKVGLDVSQQLDNRQTNRLSLYRDSDLLNKTDADVMDFRTEFASLNWNVYGGYRYSKVSTDEEMAQQLLLGGSYGFFDQRLKLSALREQTLSDTESELFPTKTMVGLDYALNASMDFFSAYEWTDNLEQGRAGVRVRPWSGMTVENTTLSEYENDNQNVYNTLGGLQTLQVSEKVGVNVGYEKGQVVQQSVASLLLDDNITEMDKAFSAYRLGVNYNGEDYSATLNGEIRKGSSVDKVNLSSAVYTQTSDSLAVALSATHNKETGKNRNQTDSNARFSLAYRPEEDGMIVLEKLDFISSKSSEAQNDFVTEKMINNLNVNLTPTTKSEVALQHGLKYVADTINDYEYKGFTQLLGIDARYDMTKTWELGVQGSLLYAQSANNMDYGFGLYSGHNLFDNMVLTLGYNWKGFEERDFSLQTYRMEGAYFRFNMKFDQESLKDTVRLMSW</sequence>
<dbReference type="EMBL" id="CACVAX010000045">
    <property type="protein sequence ID" value="CAA6816860.1"/>
    <property type="molecule type" value="Genomic_DNA"/>
</dbReference>
<proteinExistence type="predicted"/>
<dbReference type="InterPro" id="IPR001434">
    <property type="entry name" value="OmcB-like_DUF11"/>
</dbReference>
<organism evidence="3">
    <name type="scientific">uncultured Sulfurovum sp</name>
    <dbReference type="NCBI Taxonomy" id="269237"/>
    <lineage>
        <taxon>Bacteria</taxon>
        <taxon>Pseudomonadati</taxon>
        <taxon>Campylobacterota</taxon>
        <taxon>Epsilonproteobacteria</taxon>
        <taxon>Campylobacterales</taxon>
        <taxon>Sulfurovaceae</taxon>
        <taxon>Sulfurovum</taxon>
        <taxon>environmental samples</taxon>
    </lineage>
</organism>
<dbReference type="PANTHER" id="PTHR34819:SF3">
    <property type="entry name" value="CELL SURFACE PROTEIN"/>
    <property type="match status" value="1"/>
</dbReference>
<dbReference type="InterPro" id="IPR047589">
    <property type="entry name" value="DUF11_rpt"/>
</dbReference>
<dbReference type="InterPro" id="IPR051172">
    <property type="entry name" value="Chlamydia_OmcB"/>
</dbReference>
<feature type="domain" description="DUF11" evidence="2">
    <location>
        <begin position="215"/>
        <end position="325"/>
    </location>
</feature>
<dbReference type="PANTHER" id="PTHR34819">
    <property type="entry name" value="LARGE CYSTEINE-RICH PERIPLASMIC PROTEIN OMCB"/>
    <property type="match status" value="1"/>
</dbReference>
<evidence type="ECO:0000256" key="1">
    <source>
        <dbReference type="SAM" id="SignalP"/>
    </source>
</evidence>
<evidence type="ECO:0000259" key="2">
    <source>
        <dbReference type="Pfam" id="PF01345"/>
    </source>
</evidence>
<evidence type="ECO:0000313" key="3">
    <source>
        <dbReference type="EMBL" id="CAA6816860.1"/>
    </source>
</evidence>
<reference evidence="3" key="1">
    <citation type="submission" date="2020-01" db="EMBL/GenBank/DDBJ databases">
        <authorList>
            <person name="Meier V. D."/>
            <person name="Meier V D."/>
        </authorList>
    </citation>
    <scope>NUCLEOTIDE SEQUENCE</scope>
    <source>
        <strain evidence="3">HLG_WM_MAG_04</strain>
    </source>
</reference>
<accession>A0A6S6TK30</accession>
<feature type="signal peptide" evidence="1">
    <location>
        <begin position="1"/>
        <end position="22"/>
    </location>
</feature>
<keyword evidence="1" id="KW-0732">Signal</keyword>
<gene>
    <name evidence="3" type="ORF">HELGO_WM7353</name>
</gene>